<evidence type="ECO:0000256" key="1">
    <source>
        <dbReference type="ARBA" id="ARBA00010582"/>
    </source>
</evidence>
<feature type="chain" id="PRO_5032903335" evidence="2">
    <location>
        <begin position="26"/>
        <end position="97"/>
    </location>
</feature>
<dbReference type="EMBL" id="CAJGYO010000003">
    <property type="protein sequence ID" value="CAD6217403.1"/>
    <property type="molecule type" value="Genomic_DNA"/>
</dbReference>
<evidence type="ECO:0000256" key="2">
    <source>
        <dbReference type="SAM" id="SignalP"/>
    </source>
</evidence>
<protein>
    <submittedName>
        <fullName evidence="3">Uncharacterized protein</fullName>
    </submittedName>
</protein>
<dbReference type="PANTHER" id="PTHR23201:SF99">
    <property type="entry name" value="OS07G0592000 PROTEIN"/>
    <property type="match status" value="1"/>
</dbReference>
<dbReference type="OrthoDB" id="847210at2759"/>
<feature type="signal peptide" evidence="2">
    <location>
        <begin position="1"/>
        <end position="25"/>
    </location>
</feature>
<keyword evidence="4" id="KW-1185">Reference proteome</keyword>
<name>A0A811N2R3_9POAL</name>
<proteinExistence type="inferred from homology"/>
<comment type="caution">
    <text evidence="3">The sequence shown here is derived from an EMBL/GenBank/DDBJ whole genome shotgun (WGS) entry which is preliminary data.</text>
</comment>
<gene>
    <name evidence="3" type="ORF">NCGR_LOCUS11389</name>
</gene>
<organism evidence="3 4">
    <name type="scientific">Miscanthus lutarioriparius</name>
    <dbReference type="NCBI Taxonomy" id="422564"/>
    <lineage>
        <taxon>Eukaryota</taxon>
        <taxon>Viridiplantae</taxon>
        <taxon>Streptophyta</taxon>
        <taxon>Embryophyta</taxon>
        <taxon>Tracheophyta</taxon>
        <taxon>Spermatophyta</taxon>
        <taxon>Magnoliopsida</taxon>
        <taxon>Liliopsida</taxon>
        <taxon>Poales</taxon>
        <taxon>Poaceae</taxon>
        <taxon>PACMAD clade</taxon>
        <taxon>Panicoideae</taxon>
        <taxon>Andropogonodae</taxon>
        <taxon>Andropogoneae</taxon>
        <taxon>Saccharinae</taxon>
        <taxon>Miscanthus</taxon>
    </lineage>
</organism>
<dbReference type="PANTHER" id="PTHR23201">
    <property type="entry name" value="EXTENSIN, PROLINE-RICH PROTEIN"/>
    <property type="match status" value="1"/>
</dbReference>
<reference evidence="3" key="1">
    <citation type="submission" date="2020-10" db="EMBL/GenBank/DDBJ databases">
        <authorList>
            <person name="Han B."/>
            <person name="Lu T."/>
            <person name="Zhao Q."/>
            <person name="Huang X."/>
            <person name="Zhao Y."/>
        </authorList>
    </citation>
    <scope>NUCLEOTIDE SEQUENCE</scope>
</reference>
<comment type="similarity">
    <text evidence="1">Belongs to the GASA family.</text>
</comment>
<dbReference type="InterPro" id="IPR003854">
    <property type="entry name" value="GASA"/>
</dbReference>
<dbReference type="AlphaFoldDB" id="A0A811N2R3"/>
<dbReference type="Proteomes" id="UP000604825">
    <property type="component" value="Unassembled WGS sequence"/>
</dbReference>
<dbReference type="Pfam" id="PF02704">
    <property type="entry name" value="GASA"/>
    <property type="match status" value="1"/>
</dbReference>
<accession>A0A811N2R3</accession>
<evidence type="ECO:0000313" key="4">
    <source>
        <dbReference type="Proteomes" id="UP000604825"/>
    </source>
</evidence>
<evidence type="ECO:0000313" key="3">
    <source>
        <dbReference type="EMBL" id="CAD6217403.1"/>
    </source>
</evidence>
<keyword evidence="2" id="KW-0732">Signal</keyword>
<sequence length="97" mass="10176">MKAIPVALLLLVLVAAASFLDLTVAADNGGGAVPDGVCDGKCRSRCSLKKAGRCMDLCMMCCGKCQGCVPSGPYASKDECPCYRDMKSPKTQRPKCP</sequence>